<dbReference type="InterPro" id="IPR036582">
    <property type="entry name" value="Mao_N_sf"/>
</dbReference>
<dbReference type="EMBL" id="FNQE01000018">
    <property type="protein sequence ID" value="SDZ07796.1"/>
    <property type="molecule type" value="Genomic_DNA"/>
</dbReference>
<dbReference type="RefSeq" id="WP_091730013.1">
    <property type="nucleotide sequence ID" value="NZ_FNQE01000018.1"/>
</dbReference>
<dbReference type="OrthoDB" id="9816357at2"/>
<dbReference type="Pfam" id="PF07833">
    <property type="entry name" value="Cu_amine_oxidN1"/>
    <property type="match status" value="1"/>
</dbReference>
<dbReference type="InterPro" id="IPR054828">
    <property type="entry name" value="Vit_B12_bind_prot"/>
</dbReference>
<protein>
    <submittedName>
        <fullName evidence="5">ABC-type Fe3+-hydroxamate transport system, substrate-binding protein</fullName>
    </submittedName>
</protein>
<dbReference type="STRING" id="415015.SAMN05660462_01764"/>
<feature type="chain" id="PRO_5011776671" evidence="3">
    <location>
        <begin position="25"/>
        <end position="413"/>
    </location>
</feature>
<name>A0A1H3Q331_9FIRM</name>
<dbReference type="InterPro" id="IPR012854">
    <property type="entry name" value="Cu_amine_oxidase-like_N"/>
</dbReference>
<keyword evidence="6" id="KW-1185">Reference proteome</keyword>
<dbReference type="CDD" id="cd01143">
    <property type="entry name" value="YvrC"/>
    <property type="match status" value="1"/>
</dbReference>
<dbReference type="PANTHER" id="PTHR30535:SF34">
    <property type="entry name" value="MOLYBDATE-BINDING PROTEIN MOLA"/>
    <property type="match status" value="1"/>
</dbReference>
<dbReference type="PANTHER" id="PTHR30535">
    <property type="entry name" value="VITAMIN B12-BINDING PROTEIN"/>
    <property type="match status" value="1"/>
</dbReference>
<dbReference type="Proteomes" id="UP000198625">
    <property type="component" value="Unassembled WGS sequence"/>
</dbReference>
<evidence type="ECO:0000256" key="2">
    <source>
        <dbReference type="ARBA" id="ARBA00022729"/>
    </source>
</evidence>
<dbReference type="GO" id="GO:0071281">
    <property type="term" value="P:cellular response to iron ion"/>
    <property type="evidence" value="ECO:0007669"/>
    <property type="project" value="TreeGrafter"/>
</dbReference>
<reference evidence="5 6" key="1">
    <citation type="submission" date="2016-10" db="EMBL/GenBank/DDBJ databases">
        <authorList>
            <person name="de Groot N.N."/>
        </authorList>
    </citation>
    <scope>NUCLEOTIDE SEQUENCE [LARGE SCALE GENOMIC DNA]</scope>
    <source>
        <strain evidence="5 6">DSM 21650</strain>
    </source>
</reference>
<dbReference type="InterPro" id="IPR002491">
    <property type="entry name" value="ABC_transptr_periplasmic_BD"/>
</dbReference>
<organism evidence="5 6">
    <name type="scientific">Proteiniborus ethanoligenes</name>
    <dbReference type="NCBI Taxonomy" id="415015"/>
    <lineage>
        <taxon>Bacteria</taxon>
        <taxon>Bacillati</taxon>
        <taxon>Bacillota</taxon>
        <taxon>Clostridia</taxon>
        <taxon>Eubacteriales</taxon>
        <taxon>Proteiniborus</taxon>
    </lineage>
</organism>
<proteinExistence type="inferred from homology"/>
<evidence type="ECO:0000259" key="4">
    <source>
        <dbReference type="PROSITE" id="PS50983"/>
    </source>
</evidence>
<dbReference type="NCBIfam" id="NF038402">
    <property type="entry name" value="TroA_like"/>
    <property type="match status" value="1"/>
</dbReference>
<keyword evidence="2 3" id="KW-0732">Signal</keyword>
<dbReference type="PROSITE" id="PS50983">
    <property type="entry name" value="FE_B12_PBP"/>
    <property type="match status" value="1"/>
</dbReference>
<dbReference type="SUPFAM" id="SSF53807">
    <property type="entry name" value="Helical backbone' metal receptor"/>
    <property type="match status" value="1"/>
</dbReference>
<dbReference type="Gene3D" id="3.40.50.1980">
    <property type="entry name" value="Nitrogenase molybdenum iron protein domain"/>
    <property type="match status" value="2"/>
</dbReference>
<sequence length="413" mass="45822">MKKISRLLLVTILLTALFSNLVFASGVSFKIDGATKAIATESKDGRTYISGNSLKGFGLDISTSGNTIVAKNKEVEFKFTLNTNKVKVNNTDFILDSKSYKKGQEVYLPFRFILETLGYDVKWDNSTKGIKADKQKKISYPVTIESNGVKYTVSKEPGTIVSLAPDVTETLFAIGAGEKVKGRTKYCNYPKEVEGIKEVGSMTEPSIETIIDIGPELVIAATHYKEEVLNKLKEGKIAILAKESPKTLDEMYTDTLKIGAVVNRNYEARALVSSMKSKVETVQMHTRNIKSKPTAYYVVGTGQYGEYTAGKDTFVAEIIRIAGGINAADDVTGWKYSLEKLIDRNPDYLFGAQWDYETMTTSNNYQGLKAIKNSNFKVVNVDIFSRPSARAIDEGLKILVEMFHKDIVKKLSF</sequence>
<feature type="domain" description="Fe/B12 periplasmic-binding" evidence="4">
    <location>
        <begin position="159"/>
        <end position="407"/>
    </location>
</feature>
<dbReference type="Pfam" id="PF01497">
    <property type="entry name" value="Peripla_BP_2"/>
    <property type="match status" value="1"/>
</dbReference>
<dbReference type="InterPro" id="IPR050902">
    <property type="entry name" value="ABC_Transporter_SBP"/>
</dbReference>
<evidence type="ECO:0000256" key="1">
    <source>
        <dbReference type="ARBA" id="ARBA00008814"/>
    </source>
</evidence>
<gene>
    <name evidence="5" type="ORF">SAMN05660462_01764</name>
</gene>
<dbReference type="AlphaFoldDB" id="A0A1H3Q331"/>
<feature type="signal peptide" evidence="3">
    <location>
        <begin position="1"/>
        <end position="24"/>
    </location>
</feature>
<dbReference type="SUPFAM" id="SSF55383">
    <property type="entry name" value="Copper amine oxidase, domain N"/>
    <property type="match status" value="1"/>
</dbReference>
<evidence type="ECO:0000313" key="5">
    <source>
        <dbReference type="EMBL" id="SDZ07796.1"/>
    </source>
</evidence>
<accession>A0A1H3Q331</accession>
<evidence type="ECO:0000313" key="6">
    <source>
        <dbReference type="Proteomes" id="UP000198625"/>
    </source>
</evidence>
<dbReference type="Gene3D" id="3.30.457.10">
    <property type="entry name" value="Copper amine oxidase-like, N-terminal domain"/>
    <property type="match status" value="1"/>
</dbReference>
<comment type="similarity">
    <text evidence="1">Belongs to the bacterial solute-binding protein 8 family.</text>
</comment>
<evidence type="ECO:0000256" key="3">
    <source>
        <dbReference type="SAM" id="SignalP"/>
    </source>
</evidence>